<reference evidence="1 2" key="1">
    <citation type="journal article" date="2014" name="BMC Genomics">
        <title>Complete genome sequence and comparative genomic analyses of the vancomycin-producing Amycolatopsis orientalis.</title>
        <authorList>
            <person name="Xu L."/>
            <person name="Huang H."/>
            <person name="Wei W."/>
            <person name="Zhong Y."/>
            <person name="Tang B."/>
            <person name="Yuan H."/>
            <person name="Zhu L."/>
            <person name="Huang W."/>
            <person name="Ge M."/>
            <person name="Yang S."/>
            <person name="Zheng H."/>
            <person name="Jiang W."/>
            <person name="Chen D."/>
            <person name="Zhao G.P."/>
            <person name="Zhao W."/>
        </authorList>
    </citation>
    <scope>NUCLEOTIDE SEQUENCE [LARGE SCALE GENOMIC DNA]</scope>
    <source>
        <strain evidence="1 2">HCCB10007</strain>
        <plasmid evidence="1 2">pXL100</plasmid>
    </source>
</reference>
<geneLocation type="plasmid" evidence="1 2">
    <name>pXL100</name>
</geneLocation>
<accession>W6HZK5</accession>
<name>W6HZK5_9PSEU</name>
<dbReference type="EMBL" id="CP003411">
    <property type="protein sequence ID" value="AHJ58562.1"/>
    <property type="molecule type" value="Genomic_DNA"/>
</dbReference>
<dbReference type="KEGG" id="aoi:AORI_P047"/>
<keyword evidence="2" id="KW-1185">Reference proteome</keyword>
<dbReference type="Proteomes" id="UP000013968">
    <property type="component" value="Plasmid pXL100"/>
</dbReference>
<evidence type="ECO:0000313" key="1">
    <source>
        <dbReference type="EMBL" id="AHJ58562.1"/>
    </source>
</evidence>
<keyword evidence="1" id="KW-0614">Plasmid</keyword>
<gene>
    <name evidence="1" type="ORF">AORI_P047</name>
</gene>
<evidence type="ECO:0000313" key="2">
    <source>
        <dbReference type="Proteomes" id="UP000013968"/>
    </source>
</evidence>
<sequence>MLCIFMGRRDVTPIAGWLFQERHDFTYTDAPGSERLEPKLGLDAQAGPSTRVIPGYRPTRGYGWEVQAIDIDGTKEIWQVLGPGDADPTHEEWEAEIARRGA</sequence>
<dbReference type="AlphaFoldDB" id="W6HZK5"/>
<dbReference type="HOGENOM" id="CLU_2271508_0_0_11"/>
<protein>
    <submittedName>
        <fullName evidence="1">Uncharacterized protein</fullName>
    </submittedName>
</protein>
<proteinExistence type="predicted"/>
<organism evidence="1 2">
    <name type="scientific">Amycolatopsis keratiniphila</name>
    <dbReference type="NCBI Taxonomy" id="129921"/>
    <lineage>
        <taxon>Bacteria</taxon>
        <taxon>Bacillati</taxon>
        <taxon>Actinomycetota</taxon>
        <taxon>Actinomycetes</taxon>
        <taxon>Pseudonocardiales</taxon>
        <taxon>Pseudonocardiaceae</taxon>
        <taxon>Amycolatopsis</taxon>
        <taxon>Amycolatopsis japonica group</taxon>
    </lineage>
</organism>